<evidence type="ECO:0000256" key="1">
    <source>
        <dbReference type="SAM" id="Coils"/>
    </source>
</evidence>
<dbReference type="EMBL" id="CP039965">
    <property type="protein sequence ID" value="QCO57510.1"/>
    <property type="molecule type" value="Genomic_DNA"/>
</dbReference>
<feature type="coiled-coil region" evidence="1">
    <location>
        <begin position="147"/>
        <end position="174"/>
    </location>
</feature>
<dbReference type="SMART" id="SM00267">
    <property type="entry name" value="GGDEF"/>
    <property type="match status" value="1"/>
</dbReference>
<dbReference type="OrthoDB" id="9812260at2"/>
<dbReference type="PANTHER" id="PTHR44757:SF2">
    <property type="entry name" value="BIOFILM ARCHITECTURE MAINTENANCE PROTEIN MBAA"/>
    <property type="match status" value="1"/>
</dbReference>
<dbReference type="InterPro" id="IPR043128">
    <property type="entry name" value="Rev_trsase/Diguanyl_cyclase"/>
</dbReference>
<dbReference type="NCBIfam" id="TIGR00254">
    <property type="entry name" value="GGDEF"/>
    <property type="match status" value="1"/>
</dbReference>
<sequence>MVSVASSTQSLQIGRASANRLMPMHIWVSATGRIESAGTTLQKAFGTIELEGENFFDLFEVRGPGGIFAVDDLHRRAGKTLSICPRIGTGAYALRGIAVPLEQQGAVLLNLSFGVGVIYAVSAFQLTAADFAATELAMELLYLVEAKTAVTEELRRLNLRLKGARDEAEQQALTDMLTGLRNRRALDLTMTELIEGQVPFGLMHIDLDYFKAVNDTLGHAAGDHVLREVARSLLSETRDCDTVARVGGDEFVIVFQELTDSEKLSNIADRVVERLREPSFFGGKPCRISASIGITISINYCPPEADRMLSDADEALYASKNAGRGQAQMFKSSMEDRRALGN</sequence>
<accession>A0A4P8EJY9</accession>
<name>A0A4P8EJY9_9RHOB</name>
<dbReference type="Proteomes" id="UP000298631">
    <property type="component" value="Plasmid unnamed1"/>
</dbReference>
<dbReference type="InterPro" id="IPR000160">
    <property type="entry name" value="GGDEF_dom"/>
</dbReference>
<dbReference type="InterPro" id="IPR029787">
    <property type="entry name" value="Nucleotide_cyclase"/>
</dbReference>
<dbReference type="Gene3D" id="3.30.70.270">
    <property type="match status" value="1"/>
</dbReference>
<dbReference type="Gene3D" id="3.30.450.260">
    <property type="entry name" value="Haem NO binding associated domain"/>
    <property type="match status" value="1"/>
</dbReference>
<feature type="domain" description="GGDEF" evidence="2">
    <location>
        <begin position="198"/>
        <end position="332"/>
    </location>
</feature>
<keyword evidence="3" id="KW-0614">Plasmid</keyword>
<keyword evidence="4" id="KW-1185">Reference proteome</keyword>
<dbReference type="RefSeq" id="WP_137195304.1">
    <property type="nucleotide sequence ID" value="NZ_CP039965.1"/>
</dbReference>
<protein>
    <submittedName>
        <fullName evidence="3">GGDEF domain-containing protein</fullName>
    </submittedName>
</protein>
<evidence type="ECO:0000313" key="4">
    <source>
        <dbReference type="Proteomes" id="UP000298631"/>
    </source>
</evidence>
<evidence type="ECO:0000259" key="2">
    <source>
        <dbReference type="PROSITE" id="PS50887"/>
    </source>
</evidence>
<keyword evidence="1" id="KW-0175">Coiled coil</keyword>
<dbReference type="PROSITE" id="PS50887">
    <property type="entry name" value="GGDEF"/>
    <property type="match status" value="1"/>
</dbReference>
<proteinExistence type="predicted"/>
<evidence type="ECO:0000313" key="3">
    <source>
        <dbReference type="EMBL" id="QCO57510.1"/>
    </source>
</evidence>
<reference evidence="3 4" key="1">
    <citation type="submission" date="2019-05" db="EMBL/GenBank/DDBJ databases">
        <title>Pseudorhodobacter turbinis sp. nov., isolated from the gut of the Korean turban shell.</title>
        <authorList>
            <person name="Jeong Y.-S."/>
            <person name="Kang W.-R."/>
            <person name="Bae J.-W."/>
        </authorList>
    </citation>
    <scope>NUCLEOTIDE SEQUENCE [LARGE SCALE GENOMIC DNA]</scope>
    <source>
        <strain evidence="3 4">S12M18</strain>
        <plasmid evidence="3 4">unnamed1</plasmid>
    </source>
</reference>
<dbReference type="KEGG" id="pseb:EOK75_17525"/>
<dbReference type="Pfam" id="PF00990">
    <property type="entry name" value="GGDEF"/>
    <property type="match status" value="1"/>
</dbReference>
<dbReference type="InterPro" id="IPR052155">
    <property type="entry name" value="Biofilm_reg_signaling"/>
</dbReference>
<dbReference type="InterPro" id="IPR042463">
    <property type="entry name" value="HNOB_dom_associated_sf"/>
</dbReference>
<organism evidence="3 4">
    <name type="scientific">Pseudorhodobacter turbinis</name>
    <dbReference type="NCBI Taxonomy" id="2500533"/>
    <lineage>
        <taxon>Bacteria</taxon>
        <taxon>Pseudomonadati</taxon>
        <taxon>Pseudomonadota</taxon>
        <taxon>Alphaproteobacteria</taxon>
        <taxon>Rhodobacterales</taxon>
        <taxon>Paracoccaceae</taxon>
        <taxon>Pseudorhodobacter</taxon>
    </lineage>
</organism>
<gene>
    <name evidence="3" type="ORF">EOK75_17525</name>
</gene>
<dbReference type="SUPFAM" id="SSF55073">
    <property type="entry name" value="Nucleotide cyclase"/>
    <property type="match status" value="1"/>
</dbReference>
<dbReference type="AlphaFoldDB" id="A0A4P8EJY9"/>
<dbReference type="PANTHER" id="PTHR44757">
    <property type="entry name" value="DIGUANYLATE CYCLASE DGCP"/>
    <property type="match status" value="1"/>
</dbReference>
<geneLocation type="plasmid" evidence="3 4">
    <name>unnamed1</name>
</geneLocation>
<dbReference type="CDD" id="cd01949">
    <property type="entry name" value="GGDEF"/>
    <property type="match status" value="1"/>
</dbReference>